<gene>
    <name evidence="3" type="ORF">J2800_003006</name>
</gene>
<evidence type="ECO:0000256" key="1">
    <source>
        <dbReference type="SAM" id="MobiDB-lite"/>
    </source>
</evidence>
<keyword evidence="2" id="KW-1133">Transmembrane helix</keyword>
<keyword evidence="2" id="KW-0472">Membrane</keyword>
<evidence type="ECO:0000313" key="4">
    <source>
        <dbReference type="Proteomes" id="UP001262754"/>
    </source>
</evidence>
<dbReference type="RefSeq" id="WP_310032690.1">
    <property type="nucleotide sequence ID" value="NZ_JAVDRL010000008.1"/>
</dbReference>
<dbReference type="InterPro" id="IPR050445">
    <property type="entry name" value="Bact_polysacc_biosynth/exp"/>
</dbReference>
<evidence type="ECO:0000313" key="3">
    <source>
        <dbReference type="EMBL" id="MDR6532250.1"/>
    </source>
</evidence>
<dbReference type="PANTHER" id="PTHR32309:SF31">
    <property type="entry name" value="CAPSULAR EXOPOLYSACCHARIDE FAMILY"/>
    <property type="match status" value="1"/>
</dbReference>
<reference evidence="3 4" key="1">
    <citation type="submission" date="2023-07" db="EMBL/GenBank/DDBJ databases">
        <title>Sorghum-associated microbial communities from plants grown in Nebraska, USA.</title>
        <authorList>
            <person name="Schachtman D."/>
        </authorList>
    </citation>
    <scope>NUCLEOTIDE SEQUENCE [LARGE SCALE GENOMIC DNA]</scope>
    <source>
        <strain evidence="3 4">DS2154</strain>
    </source>
</reference>
<evidence type="ECO:0000256" key="2">
    <source>
        <dbReference type="SAM" id="Phobius"/>
    </source>
</evidence>
<dbReference type="PANTHER" id="PTHR32309">
    <property type="entry name" value="TYROSINE-PROTEIN KINASE"/>
    <property type="match status" value="1"/>
</dbReference>
<proteinExistence type="predicted"/>
<keyword evidence="4" id="KW-1185">Reference proteome</keyword>
<feature type="transmembrane region" description="Helical" evidence="2">
    <location>
        <begin position="366"/>
        <end position="386"/>
    </location>
</feature>
<sequence length="454" mass="50095">MLDPLFTLIRNESRRIWCYRWLAAATTVALWGGAAAYVLHLPNEYDAWGQIYVNGQTPLAATAEGMSIVGEGYGSPYVVQKTLLNDVNLEKVVRRMDPAAASMNRAALEVEMTRLRKKISLARDPGEDFVELHVKDKDPVRARDVVRLLLNQFVARNVDRAQADLGRAGQFLDEQVDSYAAMVAASQVKIAEFRRSHPTVSATTIDTGFQDSRPAPAPVAQAAPAPRSFAAARRVSELESQLTSLRATYTEQYPDVIATRRQLAEALRARDLEEREAVTTARRSPALVGGYAPRRIMPVPIPPQVASEWTNLQKNDEVLRNAYQQLLNKRVATRMSQAVYGADGVGKYQVTREPTVPTAPIGPHRVLYLALAGVLAIGGGLAAGWLRAATRSIFVSTQELEQAVQLPVIGTLSWEPAWNARPTRLARAPRRIGGPASNPPIILKSYRTTWDYRP</sequence>
<dbReference type="EMBL" id="JAVDRL010000008">
    <property type="protein sequence ID" value="MDR6532250.1"/>
    <property type="molecule type" value="Genomic_DNA"/>
</dbReference>
<organism evidence="3 4">
    <name type="scientific">Caulobacter rhizosphaerae</name>
    <dbReference type="NCBI Taxonomy" id="2010972"/>
    <lineage>
        <taxon>Bacteria</taxon>
        <taxon>Pseudomonadati</taxon>
        <taxon>Pseudomonadota</taxon>
        <taxon>Alphaproteobacteria</taxon>
        <taxon>Caulobacterales</taxon>
        <taxon>Caulobacteraceae</taxon>
        <taxon>Caulobacter</taxon>
    </lineage>
</organism>
<name>A0ABU1N1F4_9CAUL</name>
<accession>A0ABU1N1F4</accession>
<dbReference type="Proteomes" id="UP001262754">
    <property type="component" value="Unassembled WGS sequence"/>
</dbReference>
<keyword evidence="2" id="KW-0812">Transmembrane</keyword>
<feature type="region of interest" description="Disordered" evidence="1">
    <location>
        <begin position="206"/>
        <end position="225"/>
    </location>
</feature>
<comment type="caution">
    <text evidence="3">The sequence shown here is derived from an EMBL/GenBank/DDBJ whole genome shotgun (WGS) entry which is preliminary data.</text>
</comment>
<protein>
    <submittedName>
        <fullName evidence="3">Uncharacterized protein involved in exopolysaccharide biosynthesis</fullName>
    </submittedName>
</protein>